<dbReference type="CDD" id="cd00796">
    <property type="entry name" value="INT_Rci_Hp1_C"/>
    <property type="match status" value="1"/>
</dbReference>
<dbReference type="PANTHER" id="PTHR30349">
    <property type="entry name" value="PHAGE INTEGRASE-RELATED"/>
    <property type="match status" value="1"/>
</dbReference>
<dbReference type="InterPro" id="IPR013762">
    <property type="entry name" value="Integrase-like_cat_sf"/>
</dbReference>
<feature type="domain" description="Tyr recombinase" evidence="3">
    <location>
        <begin position="1"/>
        <end position="121"/>
    </location>
</feature>
<dbReference type="Gene3D" id="1.10.443.10">
    <property type="entry name" value="Intergrase catalytic core"/>
    <property type="match status" value="1"/>
</dbReference>
<dbReference type="GO" id="GO:0015074">
    <property type="term" value="P:DNA integration"/>
    <property type="evidence" value="ECO:0007669"/>
    <property type="project" value="UniProtKB-KW"/>
</dbReference>
<reference evidence="4 5" key="1">
    <citation type="submission" date="2016-11" db="EMBL/GenBank/DDBJ databases">
        <title>Mixed transmission modes and dynamic genome evolution in an obligate animal-bacterial symbiosis.</title>
        <authorList>
            <person name="Russell S.L."/>
            <person name="Corbett-Detig R.B."/>
            <person name="Cavanaugh C.M."/>
        </authorList>
    </citation>
    <scope>NUCLEOTIDE SEQUENCE [LARGE SCALE GENOMIC DNA]</scope>
    <source>
        <strain evidence="4">Se-Cadez</strain>
    </source>
</reference>
<protein>
    <recommendedName>
        <fullName evidence="3">Tyr recombinase domain-containing protein</fullName>
    </recommendedName>
</protein>
<dbReference type="InterPro" id="IPR002104">
    <property type="entry name" value="Integrase_catalytic"/>
</dbReference>
<dbReference type="GO" id="GO:0003677">
    <property type="term" value="F:DNA binding"/>
    <property type="evidence" value="ECO:0007669"/>
    <property type="project" value="InterPro"/>
</dbReference>
<evidence type="ECO:0000313" key="4">
    <source>
        <dbReference type="EMBL" id="OOZ34955.1"/>
    </source>
</evidence>
<dbReference type="GO" id="GO:0006310">
    <property type="term" value="P:DNA recombination"/>
    <property type="evidence" value="ECO:0007669"/>
    <property type="project" value="UniProtKB-KW"/>
</dbReference>
<dbReference type="AlphaFoldDB" id="A0A1T2KQ19"/>
<name>A0A1T2KQ19_9GAMM</name>
<dbReference type="Proteomes" id="UP000190896">
    <property type="component" value="Unassembled WGS sequence"/>
</dbReference>
<organism evidence="4 5">
    <name type="scientific">Solemya velesiana gill symbiont</name>
    <dbReference type="NCBI Taxonomy" id="1918948"/>
    <lineage>
        <taxon>Bacteria</taxon>
        <taxon>Pseudomonadati</taxon>
        <taxon>Pseudomonadota</taxon>
        <taxon>Gammaproteobacteria</taxon>
        <taxon>sulfur-oxidizing symbionts</taxon>
    </lineage>
</organism>
<dbReference type="SUPFAM" id="SSF56349">
    <property type="entry name" value="DNA breaking-rejoining enzymes"/>
    <property type="match status" value="1"/>
</dbReference>
<comment type="caution">
    <text evidence="4">The sequence shown here is derived from an EMBL/GenBank/DDBJ whole genome shotgun (WGS) entry which is preliminary data.</text>
</comment>
<keyword evidence="5" id="KW-1185">Reference proteome</keyword>
<evidence type="ECO:0000256" key="1">
    <source>
        <dbReference type="ARBA" id="ARBA00022908"/>
    </source>
</evidence>
<dbReference type="PROSITE" id="PS51898">
    <property type="entry name" value="TYR_RECOMBINASE"/>
    <property type="match status" value="1"/>
</dbReference>
<evidence type="ECO:0000259" key="3">
    <source>
        <dbReference type="PROSITE" id="PS51898"/>
    </source>
</evidence>
<gene>
    <name evidence="4" type="ORF">BOW51_11650</name>
</gene>
<dbReference type="InterPro" id="IPR050090">
    <property type="entry name" value="Tyrosine_recombinase_XerCD"/>
</dbReference>
<keyword evidence="1" id="KW-0229">DNA integration</keyword>
<evidence type="ECO:0000256" key="2">
    <source>
        <dbReference type="ARBA" id="ARBA00023172"/>
    </source>
</evidence>
<evidence type="ECO:0000313" key="5">
    <source>
        <dbReference type="Proteomes" id="UP000190896"/>
    </source>
</evidence>
<dbReference type="Pfam" id="PF00589">
    <property type="entry name" value="Phage_integrase"/>
    <property type="match status" value="1"/>
</dbReference>
<proteinExistence type="predicted"/>
<accession>A0A1T2KQ19</accession>
<dbReference type="EMBL" id="MPRJ01000099">
    <property type="protein sequence ID" value="OOZ34955.1"/>
    <property type="molecule type" value="Genomic_DNA"/>
</dbReference>
<sequence length="126" mass="13974">MDFKRKILTVHGKGAKSKQTRHIPLNATACAVLKTHKGKVTPLPSMPVFGQHEFRKAFTALLKTAKIDNFRFHDCRHTFASRLVMAGIPLNTVRELMGHASLEMTLIYAHLAPDNLHHAVDILGGA</sequence>
<dbReference type="InterPro" id="IPR011010">
    <property type="entry name" value="DNA_brk_join_enz"/>
</dbReference>
<dbReference type="PANTHER" id="PTHR30349:SF64">
    <property type="entry name" value="PROPHAGE INTEGRASE INTD-RELATED"/>
    <property type="match status" value="1"/>
</dbReference>
<keyword evidence="2" id="KW-0233">DNA recombination</keyword>